<organism evidence="1 2">
    <name type="scientific">Cytospora mali</name>
    <name type="common">Apple Valsa canker fungus</name>
    <name type="synonym">Valsa mali</name>
    <dbReference type="NCBI Taxonomy" id="578113"/>
    <lineage>
        <taxon>Eukaryota</taxon>
        <taxon>Fungi</taxon>
        <taxon>Dikarya</taxon>
        <taxon>Ascomycota</taxon>
        <taxon>Pezizomycotina</taxon>
        <taxon>Sordariomycetes</taxon>
        <taxon>Sordariomycetidae</taxon>
        <taxon>Diaporthales</taxon>
        <taxon>Cytosporaceae</taxon>
        <taxon>Cytospora</taxon>
    </lineage>
</organism>
<name>A0A194UN16_CYTMA</name>
<sequence length="372" mass="42918">MSNTKYYYYIDSSVENKAIGATQGRKQFKDFVQAAQHWARRAVERLQDRNDTDFARVFNIIFKTPKSNPTRWSNSRRWQMRYRMQSERDWMPTIDHVVAVLSDFANNWTMTTNRQHAHVRFFSDDRARFRRAPNGMYYDTVNHVYYPDSENWEDLRWGQAIGSSGVPGTDADLPHVNQRTRQSAMQENPNRYVIDISTHAWQGFTDWDQWLGRRGNFATVDLEHLISSSMTRLLLHEVLHAPPYLLDDSMRDVDDGSATSGWQAALQCKKGQAHRNAESLALLGLWAVLADTVPQGMARGGFSLDRNWDLIPGAREDIQNDFEDEDLDDEEMAAVASPWTEKWRLALPYPPPFNVNMAVRGTIMAYADITGT</sequence>
<dbReference type="Proteomes" id="UP000078576">
    <property type="component" value="Unassembled WGS sequence"/>
</dbReference>
<dbReference type="EMBL" id="KN714667">
    <property type="protein sequence ID" value="KUI53060.1"/>
    <property type="molecule type" value="Genomic_DNA"/>
</dbReference>
<dbReference type="OrthoDB" id="4585232at2759"/>
<proteinExistence type="predicted"/>
<keyword evidence="2" id="KW-1185">Reference proteome</keyword>
<reference evidence="2" key="1">
    <citation type="submission" date="2014-12" db="EMBL/GenBank/DDBJ databases">
        <title>Genome Sequence of Valsa Canker Pathogens Uncovers a Specific Adaption of Colonization on Woody Bark.</title>
        <authorList>
            <person name="Yin Z."/>
            <person name="Liu H."/>
            <person name="Gao X."/>
            <person name="Li Z."/>
            <person name="Song N."/>
            <person name="Ke X."/>
            <person name="Dai Q."/>
            <person name="Wu Y."/>
            <person name="Sun Y."/>
            <person name="Xu J.-R."/>
            <person name="Kang Z.K."/>
            <person name="Wang L."/>
            <person name="Huang L."/>
        </authorList>
    </citation>
    <scope>NUCLEOTIDE SEQUENCE [LARGE SCALE GENOMIC DNA]</scope>
    <source>
        <strain evidence="2">SXYL134</strain>
    </source>
</reference>
<evidence type="ECO:0000313" key="1">
    <source>
        <dbReference type="EMBL" id="KUI53060.1"/>
    </source>
</evidence>
<evidence type="ECO:0000313" key="2">
    <source>
        <dbReference type="Proteomes" id="UP000078576"/>
    </source>
</evidence>
<accession>A0A194UN16</accession>
<gene>
    <name evidence="1" type="ORF">VP1G_00451</name>
</gene>
<protein>
    <submittedName>
        <fullName evidence="1">Uncharacterized protein</fullName>
    </submittedName>
</protein>
<dbReference type="AlphaFoldDB" id="A0A194UN16"/>